<evidence type="ECO:0000313" key="2">
    <source>
        <dbReference type="Proteomes" id="UP000307574"/>
    </source>
</evidence>
<comment type="caution">
    <text evidence="1">The sequence shown here is derived from an EMBL/GenBank/DDBJ whole genome shotgun (WGS) entry which is preliminary data.</text>
</comment>
<protein>
    <submittedName>
        <fullName evidence="1">Helix-turn-helix domain-containing protein</fullName>
    </submittedName>
</protein>
<dbReference type="EMBL" id="SYUV01000091">
    <property type="protein sequence ID" value="TKF26296.1"/>
    <property type="molecule type" value="Genomic_DNA"/>
</dbReference>
<organism evidence="1 2">
    <name type="scientific">Vibrio kanaloae</name>
    <dbReference type="NCBI Taxonomy" id="170673"/>
    <lineage>
        <taxon>Bacteria</taxon>
        <taxon>Pseudomonadati</taxon>
        <taxon>Pseudomonadota</taxon>
        <taxon>Gammaproteobacteria</taxon>
        <taxon>Vibrionales</taxon>
        <taxon>Vibrionaceae</taxon>
        <taxon>Vibrio</taxon>
    </lineage>
</organism>
<reference evidence="1 2" key="1">
    <citation type="submission" date="2019-04" db="EMBL/GenBank/DDBJ databases">
        <title>A reverse ecology approach based on a biological definition of microbial populations.</title>
        <authorList>
            <person name="Arevalo P."/>
            <person name="Vaninsberghe D."/>
            <person name="Elsherbini J."/>
            <person name="Gore J."/>
            <person name="Polz M."/>
        </authorList>
    </citation>
    <scope>NUCLEOTIDE SEQUENCE [LARGE SCALE GENOMIC DNA]</scope>
    <source>
        <strain evidence="1 2">10N.261.46.F4</strain>
    </source>
</reference>
<dbReference type="AlphaFoldDB" id="A0A4U1Z0D8"/>
<dbReference type="RefSeq" id="WP_076646348.1">
    <property type="nucleotide sequence ID" value="NZ_SYUV01000091.1"/>
</dbReference>
<proteinExistence type="predicted"/>
<gene>
    <name evidence="1" type="ORF">FCV50_21260</name>
</gene>
<sequence length="610" mass="69231">MQTSKTLISGAKRLADFRKENDAGVILQHCHNHQHVVIRWQVGVGKSYNMDLVIETAIRQDKYDLVLVMAPTRKIIDERKFIQKPPKDIEVINIRPRPANLCGEERNKAWQAYEARNLGHLGKRHCCVLCPKRAECFWPSQYGKDLQNKQVAFATQAHLEHNPYFITHVKQQAKAERVLVIFDEANVSLANYSRTLSPTSIQQLIEATDQSDISQKRKATLEHYLNCLLSAPSEDLQDTSAWHFPRIDANEMTQILTVGDAIFGESFHNIIYDLQAFGYSMAESREKLPNGDIHFPAPPFTSDSDVLLYSGTTHLSILKMRLGIDFYSPYETYEFKGESSTWLNIASAIGASSNFIKNASQILDVFTQLTTKRIQEGKRVLLVSKKAHVDYCVKTMNQLLVEQGINSVRIIHGEHYTESPNVTLVPVIHYGVIGTNQYEGFDCCYCLNSYYVKQDTLSNSVQDLRSNSEQINVAITYSKKPRRRYGIVDDEQFRFTDVAEVANPMLQTLEMGTVVQAVGRVRPFTQTREIITFQSNDALATTYDKEFSNLAELRKHFGLATKRKRSSNTTADNVIALSAKDLKQTEIAKLLGISVRTVRRYQSKDVACPN</sequence>
<name>A0A4U1Z0D8_9VIBR</name>
<dbReference type="Proteomes" id="UP000307574">
    <property type="component" value="Unassembled WGS sequence"/>
</dbReference>
<evidence type="ECO:0000313" key="1">
    <source>
        <dbReference type="EMBL" id="TKF26296.1"/>
    </source>
</evidence>
<accession>A0A4U1Z0D8</accession>